<dbReference type="Proteomes" id="UP000740926">
    <property type="component" value="Unassembled WGS sequence"/>
</dbReference>
<dbReference type="Pfam" id="PF00893">
    <property type="entry name" value="Multi_Drug_Res"/>
    <property type="match status" value="1"/>
</dbReference>
<dbReference type="SUPFAM" id="SSF103481">
    <property type="entry name" value="Multidrug resistance efflux transporter EmrE"/>
    <property type="match status" value="1"/>
</dbReference>
<dbReference type="FunFam" id="1.10.3730.20:FF:000001">
    <property type="entry name" value="Quaternary ammonium compound resistance transporter SugE"/>
    <property type="match status" value="1"/>
</dbReference>
<dbReference type="PANTHER" id="PTHR30561">
    <property type="entry name" value="SMR FAMILY PROTON-DEPENDENT DRUG EFFLUX TRANSPORTER SUGE"/>
    <property type="match status" value="1"/>
</dbReference>
<keyword evidence="3" id="KW-1003">Cell membrane</keyword>
<dbReference type="InterPro" id="IPR000390">
    <property type="entry name" value="Small_drug/metabolite_transptr"/>
</dbReference>
<evidence type="ECO:0000256" key="5">
    <source>
        <dbReference type="ARBA" id="ARBA00022989"/>
    </source>
</evidence>
<evidence type="ECO:0000256" key="7">
    <source>
        <dbReference type="SAM" id="Phobius"/>
    </source>
</evidence>
<dbReference type="NCBIfam" id="NF008512">
    <property type="entry name" value="PRK11431.1"/>
    <property type="match status" value="1"/>
</dbReference>
<keyword evidence="5 7" id="KW-1133">Transmembrane helix</keyword>
<evidence type="ECO:0000256" key="6">
    <source>
        <dbReference type="ARBA" id="ARBA00023136"/>
    </source>
</evidence>
<dbReference type="AlphaFoldDB" id="A0A9P6XNS4"/>
<keyword evidence="8" id="KW-0732">Signal</keyword>
<protein>
    <recommendedName>
        <fullName evidence="11">Quaternary ammonium compound-resistance protein SugE</fullName>
    </recommendedName>
</protein>
<evidence type="ECO:0000256" key="1">
    <source>
        <dbReference type="ARBA" id="ARBA00004651"/>
    </source>
</evidence>
<accession>A0A9P6XNS4</accession>
<evidence type="ECO:0000256" key="3">
    <source>
        <dbReference type="ARBA" id="ARBA00022475"/>
    </source>
</evidence>
<evidence type="ECO:0000313" key="10">
    <source>
        <dbReference type="Proteomes" id="UP000740926"/>
    </source>
</evidence>
<feature type="transmembrane region" description="Helical" evidence="7">
    <location>
        <begin position="85"/>
        <end position="102"/>
    </location>
</feature>
<feature type="transmembrane region" description="Helical" evidence="7">
    <location>
        <begin position="33"/>
        <end position="50"/>
    </location>
</feature>
<dbReference type="PANTHER" id="PTHR30561:SF0">
    <property type="entry name" value="GUANIDINIUM EXPORTER"/>
    <property type="match status" value="1"/>
</dbReference>
<sequence length="105" mass="11093">MAWIHLLFAGLLEIVWAVSMKQSAGFTRLTPTVVTIVGMIASFWLLAIAMRSLPLGTAYTIWTGIGAVGAFVVGIVFLGEQVSPMRIGAAVLIVSGLVLMKLSSS</sequence>
<comment type="subcellular location">
    <subcellularLocation>
        <location evidence="1">Cell membrane</location>
        <topology evidence="1">Multi-pass membrane protein</topology>
    </subcellularLocation>
</comment>
<keyword evidence="6 7" id="KW-0472">Membrane</keyword>
<evidence type="ECO:0008006" key="11">
    <source>
        <dbReference type="Google" id="ProtNLM"/>
    </source>
</evidence>
<evidence type="ECO:0000313" key="9">
    <source>
        <dbReference type="EMBL" id="KAG1528241.1"/>
    </source>
</evidence>
<organism evidence="9 10">
    <name type="scientific">Rhizopus delemar</name>
    <dbReference type="NCBI Taxonomy" id="936053"/>
    <lineage>
        <taxon>Eukaryota</taxon>
        <taxon>Fungi</taxon>
        <taxon>Fungi incertae sedis</taxon>
        <taxon>Mucoromycota</taxon>
        <taxon>Mucoromycotina</taxon>
        <taxon>Mucoromycetes</taxon>
        <taxon>Mucorales</taxon>
        <taxon>Mucorineae</taxon>
        <taxon>Rhizopodaceae</taxon>
        <taxon>Rhizopus</taxon>
    </lineage>
</organism>
<evidence type="ECO:0000256" key="2">
    <source>
        <dbReference type="ARBA" id="ARBA00022448"/>
    </source>
</evidence>
<reference evidence="9 10" key="1">
    <citation type="journal article" date="2020" name="Microb. Genom.">
        <title>Genetic diversity of clinical and environmental Mucorales isolates obtained from an investigation of mucormycosis cases among solid organ transplant recipients.</title>
        <authorList>
            <person name="Nguyen M.H."/>
            <person name="Kaul D."/>
            <person name="Muto C."/>
            <person name="Cheng S.J."/>
            <person name="Richter R.A."/>
            <person name="Bruno V.M."/>
            <person name="Liu G."/>
            <person name="Beyhan S."/>
            <person name="Sundermann A.J."/>
            <person name="Mounaud S."/>
            <person name="Pasculle A.W."/>
            <person name="Nierman W.C."/>
            <person name="Driscoll E."/>
            <person name="Cumbie R."/>
            <person name="Clancy C.J."/>
            <person name="Dupont C.L."/>
        </authorList>
    </citation>
    <scope>NUCLEOTIDE SEQUENCE [LARGE SCALE GENOMIC DNA]</scope>
    <source>
        <strain evidence="9 10">GL24</strain>
    </source>
</reference>
<dbReference type="InterPro" id="IPR037185">
    <property type="entry name" value="EmrE-like"/>
</dbReference>
<keyword evidence="4 7" id="KW-0812">Transmembrane</keyword>
<dbReference type="Gene3D" id="1.10.3730.20">
    <property type="match status" value="1"/>
</dbReference>
<keyword evidence="2" id="KW-0813">Transport</keyword>
<dbReference type="EMBL" id="JAANIU010016688">
    <property type="protein sequence ID" value="KAG1528241.1"/>
    <property type="molecule type" value="Genomic_DNA"/>
</dbReference>
<dbReference type="InterPro" id="IPR045324">
    <property type="entry name" value="Small_multidrug_res"/>
</dbReference>
<feature type="transmembrane region" description="Helical" evidence="7">
    <location>
        <begin position="57"/>
        <end position="79"/>
    </location>
</feature>
<dbReference type="GO" id="GO:0005886">
    <property type="term" value="C:plasma membrane"/>
    <property type="evidence" value="ECO:0007669"/>
    <property type="project" value="UniProtKB-SubCell"/>
</dbReference>
<keyword evidence="10" id="KW-1185">Reference proteome</keyword>
<proteinExistence type="predicted"/>
<dbReference type="GO" id="GO:0022857">
    <property type="term" value="F:transmembrane transporter activity"/>
    <property type="evidence" value="ECO:0007669"/>
    <property type="project" value="InterPro"/>
</dbReference>
<feature type="chain" id="PRO_5040369193" description="Quaternary ammonium compound-resistance protein SugE" evidence="8">
    <location>
        <begin position="18"/>
        <end position="105"/>
    </location>
</feature>
<comment type="caution">
    <text evidence="9">The sequence shown here is derived from an EMBL/GenBank/DDBJ whole genome shotgun (WGS) entry which is preliminary data.</text>
</comment>
<name>A0A9P6XNS4_9FUNG</name>
<gene>
    <name evidence="9" type="ORF">G6F50_018260</name>
</gene>
<feature type="signal peptide" evidence="8">
    <location>
        <begin position="1"/>
        <end position="17"/>
    </location>
</feature>
<evidence type="ECO:0000256" key="4">
    <source>
        <dbReference type="ARBA" id="ARBA00022692"/>
    </source>
</evidence>
<evidence type="ECO:0000256" key="8">
    <source>
        <dbReference type="SAM" id="SignalP"/>
    </source>
</evidence>